<keyword evidence="4" id="KW-1185">Reference proteome</keyword>
<dbReference type="Proteomes" id="UP000554482">
    <property type="component" value="Unassembled WGS sequence"/>
</dbReference>
<proteinExistence type="predicted"/>
<dbReference type="Pfam" id="PF08458">
    <property type="entry name" value="PH_2"/>
    <property type="match status" value="1"/>
</dbReference>
<evidence type="ECO:0000259" key="1">
    <source>
        <dbReference type="Pfam" id="PF05703"/>
    </source>
</evidence>
<feature type="domain" description="VAN3-binding protein-like auxin canalisation" evidence="1">
    <location>
        <begin position="11"/>
        <end position="242"/>
    </location>
</feature>
<evidence type="ECO:0000313" key="3">
    <source>
        <dbReference type="EMBL" id="KAF5190489.1"/>
    </source>
</evidence>
<dbReference type="Pfam" id="PF05703">
    <property type="entry name" value="Auxin_canalis"/>
    <property type="match status" value="1"/>
</dbReference>
<reference evidence="3 4" key="1">
    <citation type="submission" date="2020-06" db="EMBL/GenBank/DDBJ databases">
        <title>Transcriptomic and genomic resources for Thalictrum thalictroides and T. hernandezii: Facilitating candidate gene discovery in an emerging model plant lineage.</title>
        <authorList>
            <person name="Arias T."/>
            <person name="Riano-Pachon D.M."/>
            <person name="Di Stilio V.S."/>
        </authorList>
    </citation>
    <scope>NUCLEOTIDE SEQUENCE [LARGE SCALE GENOMIC DNA]</scope>
    <source>
        <strain evidence="4">cv. WT478/WT964</strain>
        <tissue evidence="3">Leaves</tissue>
    </source>
</reference>
<protein>
    <submittedName>
        <fullName evidence="3">Auxin canalization protein</fullName>
    </submittedName>
</protein>
<dbReference type="OrthoDB" id="786244at2759"/>
<dbReference type="PANTHER" id="PTHR31351">
    <property type="entry name" value="EXPRESSED PROTEIN"/>
    <property type="match status" value="1"/>
</dbReference>
<evidence type="ECO:0000313" key="4">
    <source>
        <dbReference type="Proteomes" id="UP000554482"/>
    </source>
</evidence>
<accession>A0A7J6VZE0</accession>
<dbReference type="PANTHER" id="PTHR31351:SF25">
    <property type="entry name" value="AUXIN CANALIZATION PROTEIN (DUF828)"/>
    <property type="match status" value="1"/>
</dbReference>
<gene>
    <name evidence="3" type="ORF">FRX31_019926</name>
</gene>
<dbReference type="AlphaFoldDB" id="A0A7J6VZE0"/>
<evidence type="ECO:0000259" key="2">
    <source>
        <dbReference type="Pfam" id="PF08458"/>
    </source>
</evidence>
<dbReference type="EMBL" id="JABWDY010024130">
    <property type="protein sequence ID" value="KAF5190489.1"/>
    <property type="molecule type" value="Genomic_DNA"/>
</dbReference>
<name>A0A7J6VZE0_THATH</name>
<dbReference type="InterPro" id="IPR008546">
    <property type="entry name" value="VAN3-bd-like_auxin_canal"/>
</dbReference>
<comment type="caution">
    <text evidence="3">The sequence shown here is derived from an EMBL/GenBank/DDBJ whole genome shotgun (WGS) entry which is preliminary data.</text>
</comment>
<dbReference type="InterPro" id="IPR013666">
    <property type="entry name" value="PH_pln"/>
</dbReference>
<sequence length="377" mass="42025">MESDFKLTALPQSPFEPMDFLSRDWCNSTFQVYHPMPQEQALVLQEYPIKTSVNDLKAPLSKMEKNANMDVPPWKGNDIKQAMHPEINYNRKKWLTWKIAPFKNISIKKWLKEIKQKRKEDDRLQRADVHAALSVAGLAAALAAVAAENNKNNQSNSKKEPVVATAAALIASQCAKMAAAMGAKPEQLHTTMGSAMTSASASELLSLTAAAATSLRGAATLRARPGLKDRFNSTTPVIPIEDSPKIDFDFDKFRSTLAKGDDLNIVKSDGTNVYRSVSIVLNREAKVILKIRKINILTAFTSTKEYILIDLHAELYKDSLATGGTSYYVVLTTNRGTIKLDMEDDYDRYIDGLGLYFKFTTVLRNDFVQIIRRLGKG</sequence>
<feature type="domain" description="Pleckstrin-like plant" evidence="2">
    <location>
        <begin position="267"/>
        <end position="346"/>
    </location>
</feature>
<organism evidence="3 4">
    <name type="scientific">Thalictrum thalictroides</name>
    <name type="common">Rue-anemone</name>
    <name type="synonym">Anemone thalictroides</name>
    <dbReference type="NCBI Taxonomy" id="46969"/>
    <lineage>
        <taxon>Eukaryota</taxon>
        <taxon>Viridiplantae</taxon>
        <taxon>Streptophyta</taxon>
        <taxon>Embryophyta</taxon>
        <taxon>Tracheophyta</taxon>
        <taxon>Spermatophyta</taxon>
        <taxon>Magnoliopsida</taxon>
        <taxon>Ranunculales</taxon>
        <taxon>Ranunculaceae</taxon>
        <taxon>Thalictroideae</taxon>
        <taxon>Thalictrum</taxon>
    </lineage>
</organism>
<dbReference type="InterPro" id="IPR040269">
    <property type="entry name" value="VAB"/>
</dbReference>